<feature type="coiled-coil region" evidence="1">
    <location>
        <begin position="140"/>
        <end position="198"/>
    </location>
</feature>
<proteinExistence type="predicted"/>
<dbReference type="Gene3D" id="3.30.70.1820">
    <property type="entry name" value="L1 transposable element, RRM domain"/>
    <property type="match status" value="1"/>
</dbReference>
<dbReference type="AlphaFoldDB" id="A0AAN8Q3P6"/>
<keyword evidence="1" id="KW-0175">Coiled coil</keyword>
<feature type="compositionally biased region" description="Basic residues" evidence="2">
    <location>
        <begin position="9"/>
        <end position="18"/>
    </location>
</feature>
<evidence type="ECO:0000256" key="1">
    <source>
        <dbReference type="SAM" id="Coils"/>
    </source>
</evidence>
<evidence type="ECO:0000256" key="2">
    <source>
        <dbReference type="SAM" id="MobiDB-lite"/>
    </source>
</evidence>
<feature type="region of interest" description="Disordered" evidence="2">
    <location>
        <begin position="1"/>
        <end position="69"/>
    </location>
</feature>
<comment type="caution">
    <text evidence="3">The sequence shown here is derived from an EMBL/GenBank/DDBJ whole genome shotgun (WGS) entry which is preliminary data.</text>
</comment>
<name>A0AAN8Q3P6_PATCE</name>
<accession>A0AAN8Q3P6</accession>
<reference evidence="3 4" key="1">
    <citation type="submission" date="2024-01" db="EMBL/GenBank/DDBJ databases">
        <title>The genome of the rayed Mediterranean limpet Patella caerulea (Linnaeus, 1758).</title>
        <authorList>
            <person name="Anh-Thu Weber A."/>
            <person name="Halstead-Nussloch G."/>
        </authorList>
    </citation>
    <scope>NUCLEOTIDE SEQUENCE [LARGE SCALE GENOMIC DNA]</scope>
    <source>
        <strain evidence="3">AATW-2023a</strain>
        <tissue evidence="3">Whole specimen</tissue>
    </source>
</reference>
<dbReference type="Proteomes" id="UP001347796">
    <property type="component" value="Unassembled WGS sequence"/>
</dbReference>
<feature type="compositionally biased region" description="Polar residues" evidence="2">
    <location>
        <begin position="387"/>
        <end position="404"/>
    </location>
</feature>
<feature type="compositionally biased region" description="Polar residues" evidence="2">
    <location>
        <begin position="42"/>
        <end position="69"/>
    </location>
</feature>
<protein>
    <submittedName>
        <fullName evidence="3">Uncharacterized protein</fullName>
    </submittedName>
</protein>
<evidence type="ECO:0000313" key="3">
    <source>
        <dbReference type="EMBL" id="KAK6196332.1"/>
    </source>
</evidence>
<keyword evidence="4" id="KW-1185">Reference proteome</keyword>
<sequence>MNTKENRKSGRKRKKSKGQNKSNTSHEKPRRKLNESIESKKTTATQDMNEHNNTMSTFCVSPSNDQQCTPRLQRPEIQHIQQQNQITPNIPMGEYYVSSPFQHQMNPVMHSTMNQGHDINSKIDKLVQSVDQMFQKLYVVDQISAKLDTFETKINGLIENVDRLSNRMNNIEGGLNEVKIEQAEMKSATSNLQRELNQGMATMKQNYSELFERHLDLQTRSMRDNLVFAGLPVSESDDENTESLLIEFMKNELKLNDPPDFHRAHRFGGMYEVNVNGELAYRSRNIVCRFKNFKGREIVRNCGRLLKGSSYGIREQFPKEINERRKFLWPYFKEAKIQKKKVSLKRDKLYIDGREFNPPNERQGDNEMVVDSQTRYDFEGARPKQRNGLNQRVTQTGPQNRHDK</sequence>
<gene>
    <name evidence="3" type="ORF">SNE40_001575</name>
</gene>
<feature type="region of interest" description="Disordered" evidence="2">
    <location>
        <begin position="354"/>
        <end position="404"/>
    </location>
</feature>
<organism evidence="3 4">
    <name type="scientific">Patella caerulea</name>
    <name type="common">Rayed Mediterranean limpet</name>
    <dbReference type="NCBI Taxonomy" id="87958"/>
    <lineage>
        <taxon>Eukaryota</taxon>
        <taxon>Metazoa</taxon>
        <taxon>Spiralia</taxon>
        <taxon>Lophotrochozoa</taxon>
        <taxon>Mollusca</taxon>
        <taxon>Gastropoda</taxon>
        <taxon>Patellogastropoda</taxon>
        <taxon>Patelloidea</taxon>
        <taxon>Patellidae</taxon>
        <taxon>Patella</taxon>
    </lineage>
</organism>
<evidence type="ECO:0000313" key="4">
    <source>
        <dbReference type="Proteomes" id="UP001347796"/>
    </source>
</evidence>
<dbReference type="EMBL" id="JAZGQO010000001">
    <property type="protein sequence ID" value="KAK6196332.1"/>
    <property type="molecule type" value="Genomic_DNA"/>
</dbReference>
<feature type="compositionally biased region" description="Basic and acidic residues" evidence="2">
    <location>
        <begin position="24"/>
        <end position="41"/>
    </location>
</feature>